<organism evidence="1">
    <name type="scientific">Mycobacterium xenopi 4042</name>
    <dbReference type="NCBI Taxonomy" id="1299334"/>
    <lineage>
        <taxon>Bacteria</taxon>
        <taxon>Bacillati</taxon>
        <taxon>Actinomycetota</taxon>
        <taxon>Actinomycetes</taxon>
        <taxon>Mycobacteriales</taxon>
        <taxon>Mycobacteriaceae</taxon>
        <taxon>Mycobacterium</taxon>
    </lineage>
</organism>
<dbReference type="EMBL" id="JAOB01000054">
    <property type="protein sequence ID" value="EUA32533.1"/>
    <property type="molecule type" value="Genomic_DNA"/>
</dbReference>
<gene>
    <name evidence="1" type="ORF">I553_3532</name>
</gene>
<sequence length="54" mass="5540">MAAGSSRTLLIVLAIPLLTIIISSPGESTRDFYAACTTHLGTRAAIVATRPGSP</sequence>
<dbReference type="PATRIC" id="fig|1299334.3.peg.5656"/>
<reference evidence="1" key="1">
    <citation type="submission" date="2014-01" db="EMBL/GenBank/DDBJ databases">
        <authorList>
            <person name="Brown-Elliot B."/>
            <person name="Wallace R."/>
            <person name="Lenaerts A."/>
            <person name="Ordway D."/>
            <person name="DeGroote M.A."/>
            <person name="Parker T."/>
            <person name="Sizemore C."/>
            <person name="Tallon L.J."/>
            <person name="Sadzewicz L.K."/>
            <person name="Sengamalay N."/>
            <person name="Fraser C.M."/>
            <person name="Hine E."/>
            <person name="Shefchek K.A."/>
            <person name="Das S.P."/>
            <person name="Tettelin H."/>
        </authorList>
    </citation>
    <scope>NUCLEOTIDE SEQUENCE [LARGE SCALE GENOMIC DNA]</scope>
    <source>
        <strain evidence="1">4042</strain>
    </source>
</reference>
<proteinExistence type="predicted"/>
<name>X8ANA2_MYCXE</name>
<evidence type="ECO:0000313" key="1">
    <source>
        <dbReference type="EMBL" id="EUA32533.1"/>
    </source>
</evidence>
<accession>X8ANA2</accession>
<comment type="caution">
    <text evidence="1">The sequence shown here is derived from an EMBL/GenBank/DDBJ whole genome shotgun (WGS) entry which is preliminary data.</text>
</comment>
<dbReference type="AlphaFoldDB" id="X8ANA2"/>
<protein>
    <submittedName>
        <fullName evidence="1">Uncharacterized protein</fullName>
    </submittedName>
</protein>